<dbReference type="Gene3D" id="1.20.1250.20">
    <property type="entry name" value="MFS general substrate transporter like domains"/>
    <property type="match status" value="1"/>
</dbReference>
<dbReference type="AlphaFoldDB" id="A0A7U5RUY2"/>
<reference evidence="7 9" key="1">
    <citation type="journal article" date="2017" name="Lancet Infect. Dis.">
        <title>Global outbreak of severe Mycobacterium chimaera disease after cardiac surgery: a molecular epidemiological study.</title>
        <authorList>
            <person name="van Ingen J."/>
            <person name="Kohl T."/>
            <person name="Kranzer K."/>
            <person name="Hasse B."/>
            <person name="Keller P."/>
            <person name="Szafranska A."/>
            <person name="Hillemann D."/>
            <person name="Chand M."/>
            <person name="Schreiber P."/>
            <person name="Sommerstein R."/>
            <person name="Berger C."/>
            <person name="Genoni M."/>
            <person name="Ruegg C."/>
            <person name="Troillet N."/>
            <person name="Widmer A.F."/>
            <person name="Becker S.L."/>
            <person name="Herrmann M."/>
            <person name="Eckmanns T."/>
            <person name="Haller S."/>
            <person name="Hoeller C."/>
            <person name="Debast S.B."/>
            <person name="Wolfhagen M.J."/>
            <person name="Hopman J."/>
            <person name="Kluytmans J."/>
            <person name="Langelaar M."/>
            <person name="Notermans D.W."/>
            <person name="ten Oever J."/>
            <person name="van den Barselaar P."/>
            <person name="Vonk A.B.A."/>
            <person name="Vos M.C."/>
            <person name="Ahmed N."/>
            <person name="Brown T."/>
            <person name="Crook D."/>
            <person name="Lamagni T."/>
            <person name="Phin N."/>
            <person name="Smith E.G."/>
            <person name="Zambon M."/>
            <person name="Serr A."/>
            <person name="Goetting T."/>
            <person name="Ebner W."/>
            <person name="Thuermer A."/>
            <person name="Utpatel C."/>
            <person name="Sproer C."/>
            <person name="Bunk B."/>
            <person name="Nubel U."/>
            <person name="Bloemberg G."/>
            <person name="Bottger E."/>
            <person name="Niemann S."/>
            <person name="Wagner D."/>
            <person name="Sax H."/>
        </authorList>
    </citation>
    <scope>NUCLEOTIDE SEQUENCE [LARGE SCALE GENOMIC DNA]</scope>
    <source>
        <strain evidence="7 9">ZUERICH-2</strain>
    </source>
</reference>
<dbReference type="SUPFAM" id="SSF103473">
    <property type="entry name" value="MFS general substrate transporter"/>
    <property type="match status" value="1"/>
</dbReference>
<dbReference type="InterPro" id="IPR024671">
    <property type="entry name" value="Atg22-like"/>
</dbReference>
<feature type="transmembrane region" description="Helical" evidence="6">
    <location>
        <begin position="383"/>
        <end position="402"/>
    </location>
</feature>
<dbReference type="GO" id="GO:0012505">
    <property type="term" value="C:endomembrane system"/>
    <property type="evidence" value="ECO:0007669"/>
    <property type="project" value="UniProtKB-SubCell"/>
</dbReference>
<reference evidence="8" key="2">
    <citation type="submission" date="2023-06" db="EMBL/GenBank/DDBJ databases">
        <title>Itaconate inhibition of nontuberculous mycobacteria.</title>
        <authorList>
            <person name="Breen P."/>
            <person name="Zimbric M."/>
            <person name="Caverly L."/>
        </authorList>
    </citation>
    <scope>NUCLEOTIDE SEQUENCE</scope>
    <source>
        <strain evidence="8">FLAC1071</strain>
    </source>
</reference>
<feature type="transmembrane region" description="Helical" evidence="6">
    <location>
        <begin position="89"/>
        <end position="109"/>
    </location>
</feature>
<keyword evidence="5 6" id="KW-0472">Membrane</keyword>
<feature type="transmembrane region" description="Helical" evidence="6">
    <location>
        <begin position="199"/>
        <end position="223"/>
    </location>
</feature>
<dbReference type="PANTHER" id="PTHR23519:SF1">
    <property type="entry name" value="AUTOPHAGY-RELATED PROTEIN 22"/>
    <property type="match status" value="1"/>
</dbReference>
<comment type="subcellular location">
    <subcellularLocation>
        <location evidence="1">Endomembrane system</location>
        <topology evidence="1">Multi-pass membrane protein</topology>
    </subcellularLocation>
</comment>
<gene>
    <name evidence="7" type="ORF">MYCOZU2_01836</name>
    <name evidence="8" type="ORF">QRB35_03515</name>
</gene>
<dbReference type="PANTHER" id="PTHR23519">
    <property type="entry name" value="AUTOPHAGY-RELATED PROTEIN 22"/>
    <property type="match status" value="1"/>
</dbReference>
<keyword evidence="4 6" id="KW-1133">Transmembrane helix</keyword>
<dbReference type="EMBL" id="JASZZX010000002">
    <property type="protein sequence ID" value="MDM3925096.1"/>
    <property type="molecule type" value="Genomic_DNA"/>
</dbReference>
<dbReference type="Proteomes" id="UP001529272">
    <property type="component" value="Unassembled WGS sequence"/>
</dbReference>
<accession>A0A7U5RUY2</accession>
<reference evidence="8" key="3">
    <citation type="submission" date="2023-06" db="EMBL/GenBank/DDBJ databases">
        <authorList>
            <person name="Spilker T."/>
        </authorList>
    </citation>
    <scope>NUCLEOTIDE SEQUENCE</scope>
    <source>
        <strain evidence="8">FLAC1071</strain>
    </source>
</reference>
<dbReference type="Proteomes" id="UP000198286">
    <property type="component" value="Chromosome"/>
</dbReference>
<proteinExistence type="predicted"/>
<organism evidence="7 9">
    <name type="scientific">Mycobacterium intracellulare subsp. chimaera</name>
    <dbReference type="NCBI Taxonomy" id="222805"/>
    <lineage>
        <taxon>Bacteria</taxon>
        <taxon>Bacillati</taxon>
        <taxon>Actinomycetota</taxon>
        <taxon>Actinomycetes</taxon>
        <taxon>Mycobacteriales</taxon>
        <taxon>Mycobacteriaceae</taxon>
        <taxon>Mycobacterium</taxon>
        <taxon>Mycobacterium avium complex (MAC)</taxon>
    </lineage>
</organism>
<evidence type="ECO:0000256" key="5">
    <source>
        <dbReference type="ARBA" id="ARBA00023136"/>
    </source>
</evidence>
<dbReference type="EMBL" id="CP015267">
    <property type="protein sequence ID" value="ASL14260.1"/>
    <property type="molecule type" value="Genomic_DNA"/>
</dbReference>
<protein>
    <submittedName>
        <fullName evidence="8">MFS transporter</fullName>
    </submittedName>
    <submittedName>
        <fullName evidence="7">Permease of the major facilitator superfamily protein</fullName>
    </submittedName>
</protein>
<feature type="transmembrane region" description="Helical" evidence="6">
    <location>
        <begin position="325"/>
        <end position="342"/>
    </location>
</feature>
<feature type="transmembrane region" description="Helical" evidence="6">
    <location>
        <begin position="156"/>
        <end position="179"/>
    </location>
</feature>
<evidence type="ECO:0000313" key="8">
    <source>
        <dbReference type="EMBL" id="MDM3925096.1"/>
    </source>
</evidence>
<keyword evidence="2" id="KW-0813">Transport</keyword>
<feature type="transmembrane region" description="Helical" evidence="6">
    <location>
        <begin position="63"/>
        <end position="82"/>
    </location>
</feature>
<dbReference type="InterPro" id="IPR036259">
    <property type="entry name" value="MFS_trans_sf"/>
</dbReference>
<dbReference type="RefSeq" id="WP_086426973.1">
    <property type="nucleotide sequence ID" value="NZ_CP015267.1"/>
</dbReference>
<evidence type="ECO:0000256" key="4">
    <source>
        <dbReference type="ARBA" id="ARBA00022989"/>
    </source>
</evidence>
<name>A0A7U5RUY2_MYCIT</name>
<evidence type="ECO:0000313" key="10">
    <source>
        <dbReference type="Proteomes" id="UP001529272"/>
    </source>
</evidence>
<dbReference type="InterPro" id="IPR050495">
    <property type="entry name" value="ATG22/LtaA_families"/>
</dbReference>
<keyword evidence="3 6" id="KW-0812">Transmembrane</keyword>
<feature type="transmembrane region" description="Helical" evidence="6">
    <location>
        <begin position="295"/>
        <end position="316"/>
    </location>
</feature>
<feature type="transmembrane region" description="Helical" evidence="6">
    <location>
        <begin position="414"/>
        <end position="433"/>
    </location>
</feature>
<feature type="transmembrane region" description="Helical" evidence="6">
    <location>
        <begin position="348"/>
        <end position="371"/>
    </location>
</feature>
<evidence type="ECO:0000256" key="2">
    <source>
        <dbReference type="ARBA" id="ARBA00022448"/>
    </source>
</evidence>
<feature type="transmembrane region" description="Helical" evidence="6">
    <location>
        <begin position="20"/>
        <end position="43"/>
    </location>
</feature>
<feature type="transmembrane region" description="Helical" evidence="6">
    <location>
        <begin position="115"/>
        <end position="135"/>
    </location>
</feature>
<evidence type="ECO:0000313" key="7">
    <source>
        <dbReference type="EMBL" id="ASL14260.1"/>
    </source>
</evidence>
<sequence>MSQPELLSAAPVRSRVVAWALWDCGSTGLNAIVATFVFAVYLTSSVGVGIGGSTTPASWLGRAAAIAGLTVAILAPAVGVWVESPHRRRVALSVLTAAAVTLTASMFFIHDRPGYLWAGLVLLGATAACGDLASVPYNAMLRQLSTPQTAGRISGFGWAAGYGGSVLLLLVIYTGFISGSDSGPGATRGLLRIPLQDGLYVREAMLVAAAWLAVFALPLLFVAQRLSGPAELYQPTSMLGGYRKLWTEVSAEWRRDRNLVYFLVASALFRDGLAAIFAFGAVLGVNVYGISQADVLIFGVAACVVAAVGAVLGGFVDHRVGSKPVIVASLAAIITLGLTLMASSGPAAFWVCGLLLCMFIGPTQSSSRALLLQMAKHGREGVAFGLYTMTGRAVAFLAPWLFSVFVDVFGAVRAGLGGISLVLIAGLVAMLVVRVPQRGVPVTEAVAEPS</sequence>
<dbReference type="Pfam" id="PF11700">
    <property type="entry name" value="ATG22"/>
    <property type="match status" value="1"/>
</dbReference>
<feature type="transmembrane region" description="Helical" evidence="6">
    <location>
        <begin position="259"/>
        <end position="283"/>
    </location>
</feature>
<evidence type="ECO:0000256" key="3">
    <source>
        <dbReference type="ARBA" id="ARBA00022692"/>
    </source>
</evidence>
<evidence type="ECO:0000313" key="9">
    <source>
        <dbReference type="Proteomes" id="UP000198286"/>
    </source>
</evidence>
<evidence type="ECO:0000256" key="6">
    <source>
        <dbReference type="SAM" id="Phobius"/>
    </source>
</evidence>
<evidence type="ECO:0000256" key="1">
    <source>
        <dbReference type="ARBA" id="ARBA00004127"/>
    </source>
</evidence>
<keyword evidence="10" id="KW-1185">Reference proteome</keyword>